<dbReference type="Pfam" id="PF01018">
    <property type="entry name" value="GTP1_OBG"/>
    <property type="match status" value="1"/>
</dbReference>
<evidence type="ECO:0000313" key="3">
    <source>
        <dbReference type="WBParaSite" id="nRc.2.0.1.t32101-RA"/>
    </source>
</evidence>
<dbReference type="AlphaFoldDB" id="A0A915K002"/>
<name>A0A915K002_ROMCU</name>
<dbReference type="WBParaSite" id="nRc.2.0.1.t32101-RA">
    <property type="protein sequence ID" value="nRc.2.0.1.t32101-RA"/>
    <property type="gene ID" value="nRc.2.0.1.g32101"/>
</dbReference>
<keyword evidence="2" id="KW-1185">Reference proteome</keyword>
<dbReference type="PROSITE" id="PS51883">
    <property type="entry name" value="OBG"/>
    <property type="match status" value="1"/>
</dbReference>
<protein>
    <submittedName>
        <fullName evidence="3">Obg domain-containing protein</fullName>
    </submittedName>
</protein>
<organism evidence="2 3">
    <name type="scientific">Romanomermis culicivorax</name>
    <name type="common">Nematode worm</name>
    <dbReference type="NCBI Taxonomy" id="13658"/>
    <lineage>
        <taxon>Eukaryota</taxon>
        <taxon>Metazoa</taxon>
        <taxon>Ecdysozoa</taxon>
        <taxon>Nematoda</taxon>
        <taxon>Enoplea</taxon>
        <taxon>Dorylaimia</taxon>
        <taxon>Mermithida</taxon>
        <taxon>Mermithoidea</taxon>
        <taxon>Mermithidae</taxon>
        <taxon>Romanomermis</taxon>
    </lineage>
</organism>
<dbReference type="InterPro" id="IPR036726">
    <property type="entry name" value="GTP1_OBG_dom_sf"/>
</dbReference>
<feature type="domain" description="Obg" evidence="1">
    <location>
        <begin position="21"/>
        <end position="78"/>
    </location>
</feature>
<evidence type="ECO:0000313" key="2">
    <source>
        <dbReference type="Proteomes" id="UP000887565"/>
    </source>
</evidence>
<proteinExistence type="predicted"/>
<dbReference type="Gene3D" id="2.70.210.12">
    <property type="entry name" value="GTP1/OBG domain"/>
    <property type="match status" value="1"/>
</dbReference>
<sequence>MGFVPLPRKWHKARAEGNSDAYFVDFKRVTVQGGNGGDGTISFARLWCNPFAGPDGADGGNGGHCFSQTPGASCNSYC</sequence>
<dbReference type="GO" id="GO:0042254">
    <property type="term" value="P:ribosome biogenesis"/>
    <property type="evidence" value="ECO:0007669"/>
    <property type="project" value="UniProtKB-UniRule"/>
</dbReference>
<dbReference type="InterPro" id="IPR006169">
    <property type="entry name" value="GTP1_OBG_dom"/>
</dbReference>
<reference evidence="3" key="1">
    <citation type="submission" date="2022-11" db="UniProtKB">
        <authorList>
            <consortium name="WormBaseParasite"/>
        </authorList>
    </citation>
    <scope>IDENTIFICATION</scope>
</reference>
<dbReference type="OMA" id="PLPRKWH"/>
<dbReference type="SUPFAM" id="SSF82051">
    <property type="entry name" value="Obg GTP-binding protein N-terminal domain"/>
    <property type="match status" value="1"/>
</dbReference>
<accession>A0A915K002</accession>
<dbReference type="Proteomes" id="UP000887565">
    <property type="component" value="Unplaced"/>
</dbReference>
<evidence type="ECO:0000259" key="1">
    <source>
        <dbReference type="PROSITE" id="PS51883"/>
    </source>
</evidence>